<dbReference type="InterPro" id="IPR009651">
    <property type="entry name" value="Met_g_lyase_put"/>
</dbReference>
<dbReference type="Gene3D" id="3.40.640.10">
    <property type="entry name" value="Type I PLP-dependent aspartate aminotransferase-like (Major domain)"/>
    <property type="match status" value="1"/>
</dbReference>
<organism evidence="1">
    <name type="scientific">Baileyella intestinalis</name>
    <dbReference type="NCBI Taxonomy" id="2606709"/>
    <lineage>
        <taxon>Bacteria</taxon>
        <taxon>Bacillati</taxon>
        <taxon>Bacillota</taxon>
        <taxon>Clostridia</taxon>
        <taxon>Peptostreptococcales</taxon>
        <taxon>Anaerovoracaceae</taxon>
        <taxon>Baileyella</taxon>
    </lineage>
</organism>
<dbReference type="Pfam" id="PF06838">
    <property type="entry name" value="Met_gamma_lyase"/>
    <property type="match status" value="1"/>
</dbReference>
<dbReference type="AlphaFoldDB" id="A0A6A8M8B2"/>
<dbReference type="EMBL" id="VUNB01000004">
    <property type="protein sequence ID" value="MST69073.1"/>
    <property type="molecule type" value="Genomic_DNA"/>
</dbReference>
<protein>
    <recommendedName>
        <fullName evidence="2">Cystathionine beta-lyase family protein involved in aluminum resistance</fullName>
    </recommendedName>
</protein>
<name>A0A6A8M8B2_9FIRM</name>
<dbReference type="PANTHER" id="PTHR46658:SF1">
    <property type="entry name" value="CYS OR MET METABOLISM PYRIDOXAL-PHOSPHATE-DEPENDENT ENZYME"/>
    <property type="match status" value="1"/>
</dbReference>
<gene>
    <name evidence="1" type="ORF">FYJ66_05635</name>
</gene>
<dbReference type="PANTHER" id="PTHR46658">
    <property type="entry name" value="CYS OR MET METABOLISM PYRIDOXAL-PHOSPHATE-DEPENDENT ENZYME"/>
    <property type="match status" value="1"/>
</dbReference>
<sequence length="443" mass="48567">MYKNYLAENFDIDKNVLDYVEYCEGQLKEWFDEADQIMGIAQMRVLKAFQDNHVNDTHFGWNTGYGYDDAGRETVEKVFASVFHTEAALVRPNIVNGTHAISTALFGVLRPGDQLLYVTGSPYDTLETVIGKDWLRQKNAGKTPEKFTGTMLEYGILYDEVPLNEELDIDIPAVLASLKPETKVVAFQRSTGYDWRPAISLSSIEKAASAVKEARPDIIIFADNCYGEFVDEKEPTELGVDLMAGSLIKNPGGGLALSGGYIVGPEKLIDQISYRLTCPGIGAECGLTFGQNRAILQGLFLAPQVVNSAVKVAMLCALAYSGLGYETCPKPFTKRSDIVEAVKFNDPDKMVAFCQSIQSASPIDSYVTPIPWDMPGYDDQVVMAAGNFVQGSSIELSADGPMREPFIGYLQGGLTYPHGRFGIIKSLDTLVKKGLIHVNKGRS</sequence>
<proteinExistence type="predicted"/>
<evidence type="ECO:0008006" key="2">
    <source>
        <dbReference type="Google" id="ProtNLM"/>
    </source>
</evidence>
<dbReference type="Gene3D" id="3.90.1150.60">
    <property type="entry name" value="Methioning gamme-lyase, C-terminal domain"/>
    <property type="match status" value="1"/>
</dbReference>
<dbReference type="InterPro" id="IPR015421">
    <property type="entry name" value="PyrdxlP-dep_Trfase_major"/>
</dbReference>
<dbReference type="SUPFAM" id="SSF53383">
    <property type="entry name" value="PLP-dependent transferases"/>
    <property type="match status" value="1"/>
</dbReference>
<comment type="caution">
    <text evidence="1">The sequence shown here is derived from an EMBL/GenBank/DDBJ whole genome shotgun (WGS) entry which is preliminary data.</text>
</comment>
<reference evidence="1" key="1">
    <citation type="submission" date="2019-09" db="EMBL/GenBank/DDBJ databases">
        <title>In-depth cultivation of the pig gut microbiome towards novel bacterial diversity and tailored functional studies.</title>
        <authorList>
            <person name="Wylensek D."/>
            <person name="Hitch T.C.A."/>
            <person name="Clavel T."/>
        </authorList>
    </citation>
    <scope>NUCLEOTIDE SEQUENCE</scope>
    <source>
        <strain evidence="1">RF-744-FAT-WT-3</strain>
    </source>
</reference>
<dbReference type="InterPro" id="IPR015424">
    <property type="entry name" value="PyrdxlP-dep_Trfase"/>
</dbReference>
<accession>A0A6A8M8B2</accession>
<evidence type="ECO:0000313" key="1">
    <source>
        <dbReference type="EMBL" id="MST69073.1"/>
    </source>
</evidence>